<dbReference type="AlphaFoldDB" id="A0A024EKV3"/>
<sequence length="54" mass="5605">MITCLGDLEGSLLAQLGVPISSDLELGVDVTNEKGRPLAALNQMNVNLAPQTPS</sequence>
<dbReference type="Proteomes" id="UP000026913">
    <property type="component" value="Plasmid unnamed"/>
</dbReference>
<geneLocation type="plasmid" evidence="2"/>
<protein>
    <submittedName>
        <fullName evidence="1">Uncharacterized protein</fullName>
    </submittedName>
</protein>
<dbReference type="EMBL" id="CP005961">
    <property type="protein sequence ID" value="AHZ73549.1"/>
    <property type="molecule type" value="Genomic_DNA"/>
</dbReference>
<dbReference type="HOGENOM" id="CLU_3047042_0_0_6"/>
<organism evidence="1 2">
    <name type="scientific">Pseudomonas mandelii JR-1</name>
    <dbReference type="NCBI Taxonomy" id="1147786"/>
    <lineage>
        <taxon>Bacteria</taxon>
        <taxon>Pseudomonadati</taxon>
        <taxon>Pseudomonadota</taxon>
        <taxon>Gammaproteobacteria</taxon>
        <taxon>Pseudomonadales</taxon>
        <taxon>Pseudomonadaceae</taxon>
        <taxon>Pseudomonas</taxon>
    </lineage>
</organism>
<evidence type="ECO:0000313" key="2">
    <source>
        <dbReference type="Proteomes" id="UP000026913"/>
    </source>
</evidence>
<proteinExistence type="predicted"/>
<gene>
    <name evidence="1" type="ORF">OU5_P0297</name>
</gene>
<name>A0A024EKV3_9PSED</name>
<dbReference type="KEGG" id="pman:OU5_P0297"/>
<keyword evidence="1" id="KW-0614">Plasmid</keyword>
<accession>A0A024EKV3</accession>
<reference evidence="1 2" key="1">
    <citation type="journal article" date="2012" name="J. Bacteriol.">
        <title>Genome sequence of cold-adapted Pseudomonas mandelii strain JR-1.</title>
        <authorList>
            <person name="Jang S.H."/>
            <person name="Kim J."/>
            <person name="Kim J."/>
            <person name="Hong S."/>
            <person name="Lee C."/>
        </authorList>
    </citation>
    <scope>NUCLEOTIDE SEQUENCE [LARGE SCALE GENOMIC DNA]</scope>
    <source>
        <strain evidence="1 2">JR-1</strain>
        <plasmid evidence="2">Plasmid</plasmid>
    </source>
</reference>
<evidence type="ECO:0000313" key="1">
    <source>
        <dbReference type="EMBL" id="AHZ73549.1"/>
    </source>
</evidence>